<dbReference type="EMBL" id="JAOTIF010000035">
    <property type="protein sequence ID" value="MCU7552505.1"/>
    <property type="molecule type" value="Genomic_DNA"/>
</dbReference>
<organism evidence="2 3">
    <name type="scientific">Paraflavisolibacter caeni</name>
    <dbReference type="NCBI Taxonomy" id="2982496"/>
    <lineage>
        <taxon>Bacteria</taxon>
        <taxon>Pseudomonadati</taxon>
        <taxon>Bacteroidota</taxon>
        <taxon>Chitinophagia</taxon>
        <taxon>Chitinophagales</taxon>
        <taxon>Chitinophagaceae</taxon>
        <taxon>Paraflavisolibacter</taxon>
    </lineage>
</organism>
<reference evidence="2" key="1">
    <citation type="submission" date="2022-09" db="EMBL/GenBank/DDBJ databases">
        <authorList>
            <person name="Yuan C."/>
            <person name="Ke Z."/>
        </authorList>
    </citation>
    <scope>NUCLEOTIDE SEQUENCE</scope>
    <source>
        <strain evidence="2">LB-8</strain>
    </source>
</reference>
<keyword evidence="1" id="KW-0812">Transmembrane</keyword>
<proteinExistence type="predicted"/>
<evidence type="ECO:0000313" key="3">
    <source>
        <dbReference type="Proteomes" id="UP001155483"/>
    </source>
</evidence>
<keyword evidence="1" id="KW-0472">Membrane</keyword>
<accession>A0A9X2Y0P0</accession>
<dbReference type="Proteomes" id="UP001155483">
    <property type="component" value="Unassembled WGS sequence"/>
</dbReference>
<protein>
    <submittedName>
        <fullName evidence="2">Uncharacterized protein</fullName>
    </submittedName>
</protein>
<name>A0A9X2Y0P0_9BACT</name>
<gene>
    <name evidence="2" type="ORF">OCK74_25525</name>
</gene>
<sequence>MQDNLKDILSNLSTNVDQETLLLYLQGKLSPEKQHEVEKQITDSEFDSDAFEGLQKIKDQQRIKSIVHQLHYDLKKKTAKKKATREKLRLKEDPLLMISIIIILLLIIISFMIIHRHG</sequence>
<keyword evidence="3" id="KW-1185">Reference proteome</keyword>
<evidence type="ECO:0000313" key="2">
    <source>
        <dbReference type="EMBL" id="MCU7552505.1"/>
    </source>
</evidence>
<feature type="transmembrane region" description="Helical" evidence="1">
    <location>
        <begin position="95"/>
        <end position="114"/>
    </location>
</feature>
<dbReference type="AlphaFoldDB" id="A0A9X2Y0P0"/>
<dbReference type="RefSeq" id="WP_279299942.1">
    <property type="nucleotide sequence ID" value="NZ_JAOTIF010000035.1"/>
</dbReference>
<reference evidence="2" key="2">
    <citation type="submission" date="2023-04" db="EMBL/GenBank/DDBJ databases">
        <title>Paracnuella aquatica gen. nov., sp. nov., a member of the family Chitinophagaceae isolated from a hot spring.</title>
        <authorList>
            <person name="Wang C."/>
        </authorList>
    </citation>
    <scope>NUCLEOTIDE SEQUENCE</scope>
    <source>
        <strain evidence="2">LB-8</strain>
    </source>
</reference>
<evidence type="ECO:0000256" key="1">
    <source>
        <dbReference type="SAM" id="Phobius"/>
    </source>
</evidence>
<comment type="caution">
    <text evidence="2">The sequence shown here is derived from an EMBL/GenBank/DDBJ whole genome shotgun (WGS) entry which is preliminary data.</text>
</comment>
<keyword evidence="1" id="KW-1133">Transmembrane helix</keyword>